<dbReference type="EMBL" id="JAEEGB010000006">
    <property type="protein sequence ID" value="MBI6872445.1"/>
    <property type="molecule type" value="Genomic_DNA"/>
</dbReference>
<organism evidence="6 7">
    <name type="scientific">Clostridium aciditolerans</name>
    <dbReference type="NCBI Taxonomy" id="339861"/>
    <lineage>
        <taxon>Bacteria</taxon>
        <taxon>Bacillati</taxon>
        <taxon>Bacillota</taxon>
        <taxon>Clostridia</taxon>
        <taxon>Eubacteriales</taxon>
        <taxon>Clostridiaceae</taxon>
        <taxon>Clostridium</taxon>
    </lineage>
</organism>
<dbReference type="InterPro" id="IPR051933">
    <property type="entry name" value="Resuscitation_pf_RpfB"/>
</dbReference>
<feature type="coiled-coil region" evidence="2">
    <location>
        <begin position="141"/>
        <end position="196"/>
    </location>
</feature>
<dbReference type="CDD" id="cd22786">
    <property type="entry name" value="DPBB_YuiC-like"/>
    <property type="match status" value="1"/>
</dbReference>
<feature type="coiled-coil region" evidence="2">
    <location>
        <begin position="25"/>
        <end position="94"/>
    </location>
</feature>
<dbReference type="RefSeq" id="WP_211141946.1">
    <property type="nucleotide sequence ID" value="NZ_JAEEGB010000006.1"/>
</dbReference>
<dbReference type="Proteomes" id="UP000622687">
    <property type="component" value="Unassembled WGS sequence"/>
</dbReference>
<feature type="domain" description="3D" evidence="4">
    <location>
        <begin position="257"/>
        <end position="318"/>
    </location>
</feature>
<evidence type="ECO:0000256" key="2">
    <source>
        <dbReference type="SAM" id="Coils"/>
    </source>
</evidence>
<dbReference type="GO" id="GO:0009254">
    <property type="term" value="P:peptidoglycan turnover"/>
    <property type="evidence" value="ECO:0007669"/>
    <property type="project" value="InterPro"/>
</dbReference>
<dbReference type="PANTHER" id="PTHR39160:SF4">
    <property type="entry name" value="RESUSCITATION-PROMOTING FACTOR RPFB"/>
    <property type="match status" value="1"/>
</dbReference>
<evidence type="ECO:0000259" key="4">
    <source>
        <dbReference type="Pfam" id="PF06725"/>
    </source>
</evidence>
<sequence>MNKKTLSVIFTLALTIIINANILAAPSTSDELKQTQDKKKELQSNVQDLDKQIDDVIKKIDSNKNAMNKISQDIKKTQVKLEDAEKNSKAQEDLFKQRARAMYINGTGSYLQVVLTSDNLSDFISRVDLITKVIGYDNKVVAQLKEQRQAIENQKEALNNENNKLQALKTSNEVTLSKLSKDIKEQKSLLSKTTEKEKQLVAMETETNRTYKNGSLSRGMSSSASYSQVLSMQATAYAGDGITASGTPTKRDINGYSTIAVDPRVIPLGSRVYVEGYGYAIAEDIGGAIKGNIIDVFFYSESEAQSWGRRPVKVYILN</sequence>
<feature type="chain" id="PRO_5039300593" description="3D domain-containing protein" evidence="3">
    <location>
        <begin position="21"/>
        <end position="318"/>
    </location>
</feature>
<evidence type="ECO:0000313" key="7">
    <source>
        <dbReference type="Proteomes" id="UP000622687"/>
    </source>
</evidence>
<dbReference type="Gene3D" id="6.10.250.3150">
    <property type="match status" value="1"/>
</dbReference>
<dbReference type="GO" id="GO:0019867">
    <property type="term" value="C:outer membrane"/>
    <property type="evidence" value="ECO:0007669"/>
    <property type="project" value="InterPro"/>
</dbReference>
<evidence type="ECO:0008006" key="8">
    <source>
        <dbReference type="Google" id="ProtNLM"/>
    </source>
</evidence>
<dbReference type="SUPFAM" id="SSF50685">
    <property type="entry name" value="Barwin-like endoglucanases"/>
    <property type="match status" value="1"/>
</dbReference>
<dbReference type="AlphaFoldDB" id="A0A934M2Y4"/>
<evidence type="ECO:0000313" key="6">
    <source>
        <dbReference type="EMBL" id="MBI6872445.1"/>
    </source>
</evidence>
<feature type="domain" description="Peptidoglycan hydrolase PcsB coiled-coil" evidence="5">
    <location>
        <begin position="82"/>
        <end position="153"/>
    </location>
</feature>
<keyword evidence="2" id="KW-0175">Coiled coil</keyword>
<keyword evidence="7" id="KW-1185">Reference proteome</keyword>
<dbReference type="GO" id="GO:0004553">
    <property type="term" value="F:hydrolase activity, hydrolyzing O-glycosyl compounds"/>
    <property type="evidence" value="ECO:0007669"/>
    <property type="project" value="InterPro"/>
</dbReference>
<keyword evidence="1 3" id="KW-0732">Signal</keyword>
<evidence type="ECO:0000256" key="3">
    <source>
        <dbReference type="SAM" id="SignalP"/>
    </source>
</evidence>
<name>A0A934M2Y4_9CLOT</name>
<dbReference type="Pfam" id="PF24568">
    <property type="entry name" value="CC_PcsB"/>
    <property type="match status" value="1"/>
</dbReference>
<evidence type="ECO:0000256" key="1">
    <source>
        <dbReference type="ARBA" id="ARBA00022729"/>
    </source>
</evidence>
<dbReference type="InterPro" id="IPR057309">
    <property type="entry name" value="PcsB_CC"/>
</dbReference>
<feature type="signal peptide" evidence="3">
    <location>
        <begin position="1"/>
        <end position="20"/>
    </location>
</feature>
<gene>
    <name evidence="6" type="ORF">I6U51_06945</name>
</gene>
<dbReference type="Gene3D" id="2.40.40.10">
    <property type="entry name" value="RlpA-like domain"/>
    <property type="match status" value="1"/>
</dbReference>
<reference evidence="6" key="1">
    <citation type="submission" date="2020-12" db="EMBL/GenBank/DDBJ databases">
        <title>Clostridium thailandense sp. nov., a novel acetogenic bacterium isolated from peat land soil in Thailand.</title>
        <authorList>
            <person name="Chaikitkaew S."/>
            <person name="Birkeland N.K."/>
        </authorList>
    </citation>
    <scope>NUCLEOTIDE SEQUENCE</scope>
    <source>
        <strain evidence="6">DSM 17425</strain>
    </source>
</reference>
<dbReference type="Pfam" id="PF06725">
    <property type="entry name" value="3D"/>
    <property type="match status" value="1"/>
</dbReference>
<comment type="caution">
    <text evidence="6">The sequence shown here is derived from an EMBL/GenBank/DDBJ whole genome shotgun (WGS) entry which is preliminary data.</text>
</comment>
<accession>A0A934M2Y4</accession>
<protein>
    <recommendedName>
        <fullName evidence="8">3D domain-containing protein</fullName>
    </recommendedName>
</protein>
<dbReference type="PANTHER" id="PTHR39160">
    <property type="entry name" value="CELL WALL-BINDING PROTEIN YOCH"/>
    <property type="match status" value="1"/>
</dbReference>
<proteinExistence type="predicted"/>
<dbReference type="InterPro" id="IPR036908">
    <property type="entry name" value="RlpA-like_sf"/>
</dbReference>
<dbReference type="InterPro" id="IPR010611">
    <property type="entry name" value="3D_dom"/>
</dbReference>
<evidence type="ECO:0000259" key="5">
    <source>
        <dbReference type="Pfam" id="PF24568"/>
    </source>
</evidence>